<proteinExistence type="inferred from homology"/>
<evidence type="ECO:0000256" key="1">
    <source>
        <dbReference type="ARBA" id="ARBA00007228"/>
    </source>
</evidence>
<dbReference type="InterPro" id="IPR029026">
    <property type="entry name" value="tRNA_m1G_MTases_N"/>
</dbReference>
<reference evidence="5 6" key="1">
    <citation type="journal article" date="2010" name="Stand. Genomic Sci.">
        <title>Complete genome sequence of Haliangium ochraceum type strain (SMP-2).</title>
        <authorList>
            <consortium name="US DOE Joint Genome Institute (JGI-PGF)"/>
            <person name="Ivanova N."/>
            <person name="Daum C."/>
            <person name="Lang E."/>
            <person name="Abt B."/>
            <person name="Kopitz M."/>
            <person name="Saunders E."/>
            <person name="Lapidus A."/>
            <person name="Lucas S."/>
            <person name="Glavina Del Rio T."/>
            <person name="Nolan M."/>
            <person name="Tice H."/>
            <person name="Copeland A."/>
            <person name="Cheng J.F."/>
            <person name="Chen F."/>
            <person name="Bruce D."/>
            <person name="Goodwin L."/>
            <person name="Pitluck S."/>
            <person name="Mavromatis K."/>
            <person name="Pati A."/>
            <person name="Mikhailova N."/>
            <person name="Chen A."/>
            <person name="Palaniappan K."/>
            <person name="Land M."/>
            <person name="Hauser L."/>
            <person name="Chang Y.J."/>
            <person name="Jeffries C.D."/>
            <person name="Detter J.C."/>
            <person name="Brettin T."/>
            <person name="Rohde M."/>
            <person name="Goker M."/>
            <person name="Bristow J."/>
            <person name="Markowitz V."/>
            <person name="Eisen J.A."/>
            <person name="Hugenholtz P."/>
            <person name="Kyrpides N.C."/>
            <person name="Klenk H.P."/>
        </authorList>
    </citation>
    <scope>NUCLEOTIDE SEQUENCE [LARGE SCALE GENOMIC DNA]</scope>
    <source>
        <strain evidence="6">DSM 14365 / CIP 107738 / JCM 11303 / AJ 13395 / SMP-2</strain>
    </source>
</reference>
<evidence type="ECO:0000256" key="3">
    <source>
        <dbReference type="ARBA" id="ARBA00022679"/>
    </source>
</evidence>
<comment type="similarity">
    <text evidence="1">Belongs to the class IV-like SAM-binding methyltransferase superfamily. RNA methyltransferase TrmH family.</text>
</comment>
<dbReference type="Pfam" id="PF00588">
    <property type="entry name" value="SpoU_methylase"/>
    <property type="match status" value="1"/>
</dbReference>
<dbReference type="AlphaFoldDB" id="D0LZ96"/>
<dbReference type="FunFam" id="3.40.1280.10:FF:000008">
    <property type="entry name" value="Group 3 RNA methyltransferase TrmH"/>
    <property type="match status" value="1"/>
</dbReference>
<dbReference type="InterPro" id="IPR001537">
    <property type="entry name" value="SpoU_MeTrfase"/>
</dbReference>
<dbReference type="eggNOG" id="COG0566">
    <property type="taxonomic scope" value="Bacteria"/>
</dbReference>
<dbReference type="GO" id="GO:0005829">
    <property type="term" value="C:cytosol"/>
    <property type="evidence" value="ECO:0007669"/>
    <property type="project" value="TreeGrafter"/>
</dbReference>
<dbReference type="STRING" id="502025.Hoch_3859"/>
<dbReference type="Gene3D" id="3.30.1330.30">
    <property type="match status" value="1"/>
</dbReference>
<dbReference type="SUPFAM" id="SSF55315">
    <property type="entry name" value="L30e-like"/>
    <property type="match status" value="1"/>
</dbReference>
<dbReference type="EMBL" id="CP001804">
    <property type="protein sequence ID" value="ACY16358.1"/>
    <property type="molecule type" value="Genomic_DNA"/>
</dbReference>
<sequence>MATQRLVYGVGPVEELLGRRAREIAVLYVNPSRRSRQRAGDPVAAVAEQARRRGVSVEELSREQLDALVAGRGDAEDGGRVHHQGVVALVGAFEYAALEDLIAAPRQRPALFVALDSVTDPHNLGAIVRSAHVLGADGVILPKDRAAQVSGVVTKVSAGATEQIAIAQVTNLARALEQLKQAEVWIAGLAAGEGATSLPAFDATGALCLVLGAEGTGLRPLVARTCDFLIEIPMLGAGVGSLNVSVAAGVALYEVARQRAAQASASA</sequence>
<dbReference type="GO" id="GO:0003723">
    <property type="term" value="F:RNA binding"/>
    <property type="evidence" value="ECO:0007669"/>
    <property type="project" value="InterPro"/>
</dbReference>
<dbReference type="KEGG" id="hoh:Hoch_3859"/>
<dbReference type="SUPFAM" id="SSF75217">
    <property type="entry name" value="alpha/beta knot"/>
    <property type="match status" value="1"/>
</dbReference>
<protein>
    <submittedName>
        <fullName evidence="5">RNA methyltransferase, TrmH family, group 3</fullName>
    </submittedName>
</protein>
<dbReference type="InterPro" id="IPR004441">
    <property type="entry name" value="rRNA_MeTrfase_TrmH"/>
</dbReference>
<evidence type="ECO:0000259" key="4">
    <source>
        <dbReference type="SMART" id="SM00967"/>
    </source>
</evidence>
<keyword evidence="6" id="KW-1185">Reference proteome</keyword>
<dbReference type="PANTHER" id="PTHR46429:SF1">
    <property type="entry name" value="23S RRNA (GUANOSINE-2'-O-)-METHYLTRANSFERASE RLMB"/>
    <property type="match status" value="1"/>
</dbReference>
<dbReference type="InterPro" id="IPR029064">
    <property type="entry name" value="Ribosomal_eL30-like_sf"/>
</dbReference>
<dbReference type="RefSeq" id="WP_012828957.1">
    <property type="nucleotide sequence ID" value="NC_013440.1"/>
</dbReference>
<dbReference type="Pfam" id="PF08032">
    <property type="entry name" value="SpoU_sub_bind"/>
    <property type="match status" value="1"/>
</dbReference>
<dbReference type="Gene3D" id="3.40.1280.10">
    <property type="match status" value="1"/>
</dbReference>
<dbReference type="HOGENOM" id="CLU_021322_0_1_7"/>
<dbReference type="PANTHER" id="PTHR46429">
    <property type="entry name" value="23S RRNA (GUANOSINE-2'-O-)-METHYLTRANSFERASE RLMB"/>
    <property type="match status" value="1"/>
</dbReference>
<accession>D0LZ96</accession>
<keyword evidence="2 5" id="KW-0489">Methyltransferase</keyword>
<organism evidence="5 6">
    <name type="scientific">Haliangium ochraceum (strain DSM 14365 / JCM 11303 / SMP-2)</name>
    <dbReference type="NCBI Taxonomy" id="502025"/>
    <lineage>
        <taxon>Bacteria</taxon>
        <taxon>Pseudomonadati</taxon>
        <taxon>Myxococcota</taxon>
        <taxon>Polyangia</taxon>
        <taxon>Haliangiales</taxon>
        <taxon>Kofleriaceae</taxon>
        <taxon>Haliangium</taxon>
    </lineage>
</organism>
<dbReference type="GO" id="GO:0032259">
    <property type="term" value="P:methylation"/>
    <property type="evidence" value="ECO:0007669"/>
    <property type="project" value="UniProtKB-KW"/>
</dbReference>
<dbReference type="GO" id="GO:0006396">
    <property type="term" value="P:RNA processing"/>
    <property type="evidence" value="ECO:0007669"/>
    <property type="project" value="InterPro"/>
</dbReference>
<dbReference type="OrthoDB" id="9785673at2"/>
<name>D0LZ96_HALO1</name>
<dbReference type="InterPro" id="IPR013123">
    <property type="entry name" value="SpoU_subst-bd"/>
</dbReference>
<dbReference type="CDD" id="cd18103">
    <property type="entry name" value="SpoU-like_RlmB"/>
    <property type="match status" value="1"/>
</dbReference>
<evidence type="ECO:0000313" key="6">
    <source>
        <dbReference type="Proteomes" id="UP000001880"/>
    </source>
</evidence>
<dbReference type="SMART" id="SM00967">
    <property type="entry name" value="SpoU_sub_bind"/>
    <property type="match status" value="1"/>
</dbReference>
<dbReference type="Proteomes" id="UP000001880">
    <property type="component" value="Chromosome"/>
</dbReference>
<evidence type="ECO:0000313" key="5">
    <source>
        <dbReference type="EMBL" id="ACY16358.1"/>
    </source>
</evidence>
<keyword evidence="3 5" id="KW-0808">Transferase</keyword>
<evidence type="ECO:0000256" key="2">
    <source>
        <dbReference type="ARBA" id="ARBA00022603"/>
    </source>
</evidence>
<dbReference type="NCBIfam" id="TIGR00186">
    <property type="entry name" value="rRNA_methyl_3"/>
    <property type="match status" value="1"/>
</dbReference>
<gene>
    <name evidence="5" type="ordered locus">Hoch_3859</name>
</gene>
<dbReference type="InterPro" id="IPR029028">
    <property type="entry name" value="Alpha/beta_knot_MTases"/>
</dbReference>
<dbReference type="GO" id="GO:0008173">
    <property type="term" value="F:RNA methyltransferase activity"/>
    <property type="evidence" value="ECO:0007669"/>
    <property type="project" value="InterPro"/>
</dbReference>
<feature type="domain" description="RNA 2-O ribose methyltransferase substrate binding" evidence="4">
    <location>
        <begin position="6"/>
        <end position="96"/>
    </location>
</feature>